<name>A0A1G7RU74_9SPHI</name>
<keyword evidence="4" id="KW-1185">Reference proteome</keyword>
<organism evidence="3 4">
    <name type="scientific">Mucilaginibacter gossypii</name>
    <dbReference type="NCBI Taxonomy" id="551996"/>
    <lineage>
        <taxon>Bacteria</taxon>
        <taxon>Pseudomonadati</taxon>
        <taxon>Bacteroidota</taxon>
        <taxon>Sphingobacteriia</taxon>
        <taxon>Sphingobacteriales</taxon>
        <taxon>Sphingobacteriaceae</taxon>
        <taxon>Mucilaginibacter</taxon>
    </lineage>
</organism>
<dbReference type="SUPFAM" id="SSF54909">
    <property type="entry name" value="Dimeric alpha+beta barrel"/>
    <property type="match status" value="1"/>
</dbReference>
<comment type="similarity">
    <text evidence="1">Belongs to the YciI family.</text>
</comment>
<evidence type="ECO:0000313" key="3">
    <source>
        <dbReference type="EMBL" id="SDG14194.1"/>
    </source>
</evidence>
<dbReference type="InterPro" id="IPR011008">
    <property type="entry name" value="Dimeric_a/b-barrel"/>
</dbReference>
<evidence type="ECO:0000259" key="2">
    <source>
        <dbReference type="Pfam" id="PF03795"/>
    </source>
</evidence>
<dbReference type="EMBL" id="FNCG01000002">
    <property type="protein sequence ID" value="SDG14194.1"/>
    <property type="molecule type" value="Genomic_DNA"/>
</dbReference>
<feature type="domain" description="YCII-related" evidence="2">
    <location>
        <begin position="23"/>
        <end position="93"/>
    </location>
</feature>
<proteinExistence type="inferred from homology"/>
<reference evidence="4" key="1">
    <citation type="submission" date="2016-10" db="EMBL/GenBank/DDBJ databases">
        <authorList>
            <person name="Varghese N."/>
            <person name="Submissions S."/>
        </authorList>
    </citation>
    <scope>NUCLEOTIDE SEQUENCE [LARGE SCALE GENOMIC DNA]</scope>
    <source>
        <strain evidence="4">Gh-67</strain>
    </source>
</reference>
<evidence type="ECO:0000313" key="4">
    <source>
        <dbReference type="Proteomes" id="UP000199705"/>
    </source>
</evidence>
<evidence type="ECO:0000256" key="1">
    <source>
        <dbReference type="ARBA" id="ARBA00007689"/>
    </source>
</evidence>
<dbReference type="RefSeq" id="WP_091163251.1">
    <property type="nucleotide sequence ID" value="NZ_FNCG01000002.1"/>
</dbReference>
<protein>
    <submittedName>
        <fullName evidence="3">YCII-related domain-containing protein</fullName>
    </submittedName>
</protein>
<dbReference type="Proteomes" id="UP000199705">
    <property type="component" value="Unassembled WGS sequence"/>
</dbReference>
<gene>
    <name evidence="3" type="ORF">SAMN05192573_102359</name>
</gene>
<sequence>MVHASAYKDPHHVMLFFQEIDSLADNEQCLVDRNGYYDDLKSNGKVVISGSFWNQDRNFVIVSFSDDNELVQIIENDPAIKQNVLELVKAMPF</sequence>
<dbReference type="InterPro" id="IPR005545">
    <property type="entry name" value="YCII"/>
</dbReference>
<accession>A0A1G7RU74</accession>
<dbReference type="STRING" id="551996.SAMN05192573_102359"/>
<dbReference type="Pfam" id="PF03795">
    <property type="entry name" value="YCII"/>
    <property type="match status" value="1"/>
</dbReference>
<dbReference type="AlphaFoldDB" id="A0A1G7RU74"/>